<dbReference type="GO" id="GO:0032259">
    <property type="term" value="P:methylation"/>
    <property type="evidence" value="ECO:0007669"/>
    <property type="project" value="UniProtKB-KW"/>
</dbReference>
<dbReference type="GO" id="GO:0009403">
    <property type="term" value="P:toxin biosynthetic process"/>
    <property type="evidence" value="ECO:0007669"/>
    <property type="project" value="UniProtKB-ARBA"/>
</dbReference>
<dbReference type="SUPFAM" id="SSF51735">
    <property type="entry name" value="NAD(P)-binding Rossmann-fold domains"/>
    <property type="match status" value="2"/>
</dbReference>
<dbReference type="SMART" id="SM00823">
    <property type="entry name" value="PKS_PP"/>
    <property type="match status" value="2"/>
</dbReference>
<feature type="compositionally biased region" description="Polar residues" evidence="9">
    <location>
        <begin position="2518"/>
        <end position="2531"/>
    </location>
</feature>
<dbReference type="SMART" id="SM00825">
    <property type="entry name" value="PKS_KS"/>
    <property type="match status" value="1"/>
</dbReference>
<evidence type="ECO:0000259" key="12">
    <source>
        <dbReference type="PROSITE" id="PS52019"/>
    </source>
</evidence>
<feature type="active site" description="Proton donor; for dehydratase activity" evidence="8">
    <location>
        <position position="1144"/>
    </location>
</feature>
<evidence type="ECO:0000313" key="14">
    <source>
        <dbReference type="Proteomes" id="UP000785200"/>
    </source>
</evidence>
<dbReference type="InterPro" id="IPR029063">
    <property type="entry name" value="SAM-dependent_MTases_sf"/>
</dbReference>
<dbReference type="InterPro" id="IPR014043">
    <property type="entry name" value="Acyl_transferase_dom"/>
</dbReference>
<dbReference type="InterPro" id="IPR042099">
    <property type="entry name" value="ANL_N_sf"/>
</dbReference>
<evidence type="ECO:0000259" key="10">
    <source>
        <dbReference type="PROSITE" id="PS50075"/>
    </source>
</evidence>
<name>A0A9P6VIJ9_9HELO</name>
<dbReference type="InterPro" id="IPR049552">
    <property type="entry name" value="PKS_DH_N"/>
</dbReference>
<feature type="active site" description="Proton acceptor; for dehydratase activity" evidence="8">
    <location>
        <position position="969"/>
    </location>
</feature>
<dbReference type="InterPro" id="IPR013968">
    <property type="entry name" value="PKS_KR"/>
</dbReference>
<dbReference type="Pfam" id="PF02801">
    <property type="entry name" value="Ketoacyl-synt_C"/>
    <property type="match status" value="1"/>
</dbReference>
<dbReference type="Pfam" id="PF16197">
    <property type="entry name" value="KAsynt_C_assoc"/>
    <property type="match status" value="1"/>
</dbReference>
<dbReference type="Pfam" id="PF00698">
    <property type="entry name" value="Acyl_transf_1"/>
    <property type="match status" value="1"/>
</dbReference>
<protein>
    <submittedName>
        <fullName evidence="13">Nonribosomal peptide synthetase-polyketide synthase</fullName>
    </submittedName>
</protein>
<dbReference type="InterPro" id="IPR009081">
    <property type="entry name" value="PP-bd_ACP"/>
</dbReference>
<evidence type="ECO:0000256" key="6">
    <source>
        <dbReference type="ARBA" id="ARBA00022737"/>
    </source>
</evidence>
<dbReference type="CDD" id="cd05930">
    <property type="entry name" value="A_NRPS"/>
    <property type="match status" value="1"/>
</dbReference>
<dbReference type="SUPFAM" id="SSF56801">
    <property type="entry name" value="Acetyl-CoA synthetase-like"/>
    <property type="match status" value="1"/>
</dbReference>
<keyword evidence="4" id="KW-0489">Methyltransferase</keyword>
<dbReference type="SUPFAM" id="SSF52777">
    <property type="entry name" value="CoA-dependent acyltransferases"/>
    <property type="match status" value="2"/>
</dbReference>
<dbReference type="SUPFAM" id="SSF53335">
    <property type="entry name" value="S-adenosyl-L-methionine-dependent methyltransferases"/>
    <property type="match status" value="1"/>
</dbReference>
<dbReference type="InterPro" id="IPR023213">
    <property type="entry name" value="CAT-like_dom_sf"/>
</dbReference>
<dbReference type="InterPro" id="IPR036291">
    <property type="entry name" value="NAD(P)-bd_dom_sf"/>
</dbReference>
<evidence type="ECO:0000256" key="1">
    <source>
        <dbReference type="ARBA" id="ARBA00022450"/>
    </source>
</evidence>
<dbReference type="InterPro" id="IPR016036">
    <property type="entry name" value="Malonyl_transacylase_ACP-bd"/>
</dbReference>
<dbReference type="Gene3D" id="3.10.129.110">
    <property type="entry name" value="Polyketide synthase dehydratase"/>
    <property type="match status" value="1"/>
</dbReference>
<keyword evidence="7" id="KW-0511">Multifunctional enzyme</keyword>
<dbReference type="InterPro" id="IPR050091">
    <property type="entry name" value="PKS_NRPS_Biosynth_Enz"/>
</dbReference>
<evidence type="ECO:0000256" key="2">
    <source>
        <dbReference type="ARBA" id="ARBA00022553"/>
    </source>
</evidence>
<evidence type="ECO:0000313" key="13">
    <source>
        <dbReference type="EMBL" id="KAG0648761.1"/>
    </source>
</evidence>
<dbReference type="SUPFAM" id="SSF53901">
    <property type="entry name" value="Thiolase-like"/>
    <property type="match status" value="1"/>
</dbReference>
<dbReference type="InterPro" id="IPR020845">
    <property type="entry name" value="AMP-binding_CS"/>
</dbReference>
<dbReference type="InterPro" id="IPR018201">
    <property type="entry name" value="Ketoacyl_synth_AS"/>
</dbReference>
<dbReference type="SUPFAM" id="SSF52151">
    <property type="entry name" value="FabD/lysophospholipase-like"/>
    <property type="match status" value="1"/>
</dbReference>
<evidence type="ECO:0000256" key="4">
    <source>
        <dbReference type="ARBA" id="ARBA00022603"/>
    </source>
</evidence>
<dbReference type="InterPro" id="IPR001227">
    <property type="entry name" value="Ac_transferase_dom_sf"/>
</dbReference>
<dbReference type="InterPro" id="IPR020807">
    <property type="entry name" value="PKS_DH"/>
</dbReference>
<dbReference type="PROSITE" id="PS50075">
    <property type="entry name" value="CARRIER"/>
    <property type="match status" value="2"/>
</dbReference>
<feature type="domain" description="Ketosynthase family 3 (KS3)" evidence="11">
    <location>
        <begin position="6"/>
        <end position="439"/>
    </location>
</feature>
<dbReference type="Gene3D" id="3.40.50.720">
    <property type="entry name" value="NAD(P)-binding Rossmann-like Domain"/>
    <property type="match status" value="2"/>
</dbReference>
<dbReference type="GO" id="GO:0004312">
    <property type="term" value="F:fatty acid synthase activity"/>
    <property type="evidence" value="ECO:0007669"/>
    <property type="project" value="TreeGrafter"/>
</dbReference>
<dbReference type="GO" id="GO:0008168">
    <property type="term" value="F:methyltransferase activity"/>
    <property type="evidence" value="ECO:0007669"/>
    <property type="project" value="UniProtKB-KW"/>
</dbReference>
<dbReference type="Pfam" id="PF08659">
    <property type="entry name" value="KR"/>
    <property type="match status" value="1"/>
</dbReference>
<dbReference type="InterPro" id="IPR020806">
    <property type="entry name" value="PKS_PP-bd"/>
</dbReference>
<keyword evidence="1" id="KW-0596">Phosphopantetheine</keyword>
<dbReference type="InterPro" id="IPR057326">
    <property type="entry name" value="KR_dom"/>
</dbReference>
<dbReference type="InterPro" id="IPR001242">
    <property type="entry name" value="Condensation_dom"/>
</dbReference>
<dbReference type="Proteomes" id="UP000785200">
    <property type="component" value="Unassembled WGS sequence"/>
</dbReference>
<feature type="domain" description="Carrier" evidence="10">
    <location>
        <begin position="3521"/>
        <end position="3601"/>
    </location>
</feature>
<evidence type="ECO:0000256" key="5">
    <source>
        <dbReference type="ARBA" id="ARBA00022679"/>
    </source>
</evidence>
<feature type="region of interest" description="Disordered" evidence="9">
    <location>
        <begin position="2475"/>
        <end position="2533"/>
    </location>
</feature>
<dbReference type="InterPro" id="IPR016039">
    <property type="entry name" value="Thiolase-like"/>
</dbReference>
<dbReference type="InterPro" id="IPR016035">
    <property type="entry name" value="Acyl_Trfase/lysoPLipase"/>
</dbReference>
<keyword evidence="5" id="KW-0808">Transferase</keyword>
<dbReference type="InterPro" id="IPR049900">
    <property type="entry name" value="PKS_mFAS_DH"/>
</dbReference>
<dbReference type="OrthoDB" id="329835at2759"/>
<dbReference type="SMART" id="SM00827">
    <property type="entry name" value="PKS_AT"/>
    <property type="match status" value="1"/>
</dbReference>
<dbReference type="PROSITE" id="PS00606">
    <property type="entry name" value="KS3_1"/>
    <property type="match status" value="1"/>
</dbReference>
<dbReference type="Gene3D" id="1.10.1200.10">
    <property type="entry name" value="ACP-like"/>
    <property type="match status" value="2"/>
</dbReference>
<dbReference type="Pfam" id="PF00501">
    <property type="entry name" value="AMP-binding"/>
    <property type="match status" value="1"/>
</dbReference>
<dbReference type="SMART" id="SM00826">
    <property type="entry name" value="PKS_DH"/>
    <property type="match status" value="1"/>
</dbReference>
<dbReference type="GO" id="GO:0004315">
    <property type="term" value="F:3-oxoacyl-[acyl-carrier-protein] synthase activity"/>
    <property type="evidence" value="ECO:0007669"/>
    <property type="project" value="InterPro"/>
</dbReference>
<dbReference type="PROSITE" id="PS00455">
    <property type="entry name" value="AMP_BINDING"/>
    <property type="match status" value="1"/>
</dbReference>
<organism evidence="13 14">
    <name type="scientific">Hyphodiscus hymeniophilus</name>
    <dbReference type="NCBI Taxonomy" id="353542"/>
    <lineage>
        <taxon>Eukaryota</taxon>
        <taxon>Fungi</taxon>
        <taxon>Dikarya</taxon>
        <taxon>Ascomycota</taxon>
        <taxon>Pezizomycotina</taxon>
        <taxon>Leotiomycetes</taxon>
        <taxon>Helotiales</taxon>
        <taxon>Hyphodiscaceae</taxon>
        <taxon>Hyphodiscus</taxon>
    </lineage>
</organism>
<comment type="caution">
    <text evidence="13">The sequence shown here is derived from an EMBL/GenBank/DDBJ whole genome shotgun (WGS) entry which is preliminary data.</text>
</comment>
<dbReference type="CDD" id="cd02440">
    <property type="entry name" value="AdoMet_MTases"/>
    <property type="match status" value="1"/>
</dbReference>
<dbReference type="Pfam" id="PF00668">
    <property type="entry name" value="Condensation"/>
    <property type="match status" value="1"/>
</dbReference>
<dbReference type="Gene3D" id="3.40.47.10">
    <property type="match status" value="1"/>
</dbReference>
<dbReference type="EMBL" id="VNKQ01000009">
    <property type="protein sequence ID" value="KAG0648761.1"/>
    <property type="molecule type" value="Genomic_DNA"/>
</dbReference>
<feature type="region of interest" description="N-terminal hotdog fold" evidence="8">
    <location>
        <begin position="937"/>
        <end position="1069"/>
    </location>
</feature>
<feature type="compositionally biased region" description="Low complexity" evidence="9">
    <location>
        <begin position="2497"/>
        <end position="2517"/>
    </location>
</feature>
<dbReference type="InterPro" id="IPR020841">
    <property type="entry name" value="PKS_Beta-ketoAc_synthase_dom"/>
</dbReference>
<dbReference type="InterPro" id="IPR013217">
    <property type="entry name" value="Methyltransf_12"/>
</dbReference>
<evidence type="ECO:0000256" key="8">
    <source>
        <dbReference type="PROSITE-ProRule" id="PRU01363"/>
    </source>
</evidence>
<dbReference type="SUPFAM" id="SSF47336">
    <property type="entry name" value="ACP-like"/>
    <property type="match status" value="2"/>
</dbReference>
<dbReference type="GO" id="GO:0031177">
    <property type="term" value="F:phosphopantetheine binding"/>
    <property type="evidence" value="ECO:0007669"/>
    <property type="project" value="InterPro"/>
</dbReference>
<dbReference type="CDD" id="cd00833">
    <property type="entry name" value="PKS"/>
    <property type="match status" value="1"/>
</dbReference>
<dbReference type="GO" id="GO:0006633">
    <property type="term" value="P:fatty acid biosynthetic process"/>
    <property type="evidence" value="ECO:0007669"/>
    <property type="project" value="InterPro"/>
</dbReference>
<dbReference type="InterPro" id="IPR049551">
    <property type="entry name" value="PKS_DH_C"/>
</dbReference>
<keyword evidence="6" id="KW-0677">Repeat</keyword>
<dbReference type="PROSITE" id="PS52004">
    <property type="entry name" value="KS3_2"/>
    <property type="match status" value="1"/>
</dbReference>
<dbReference type="PROSITE" id="PS00012">
    <property type="entry name" value="PHOSPHOPANTETHEINE"/>
    <property type="match status" value="1"/>
</dbReference>
<feature type="domain" description="PKS/mFAS DH" evidence="12">
    <location>
        <begin position="937"/>
        <end position="1239"/>
    </location>
</feature>
<keyword evidence="14" id="KW-1185">Reference proteome</keyword>
<dbReference type="Gene3D" id="3.40.50.12780">
    <property type="entry name" value="N-terminal domain of ligase-like"/>
    <property type="match status" value="1"/>
</dbReference>
<dbReference type="Gene3D" id="3.40.366.10">
    <property type="entry name" value="Malonyl-Coenzyme A Acyl Carrier Protein, domain 2"/>
    <property type="match status" value="1"/>
</dbReference>
<dbReference type="InterPro" id="IPR000873">
    <property type="entry name" value="AMP-dep_synth/lig_dom"/>
</dbReference>
<dbReference type="SUPFAM" id="SSF55048">
    <property type="entry name" value="Probable ACP-binding domain of malonyl-CoA ACP transacylase"/>
    <property type="match status" value="1"/>
</dbReference>
<dbReference type="Gene3D" id="3.30.559.30">
    <property type="entry name" value="Nonribosomal peptide synthetase, condensation domain"/>
    <property type="match status" value="1"/>
</dbReference>
<dbReference type="Gene3D" id="3.40.50.150">
    <property type="entry name" value="Vaccinia Virus protein VP39"/>
    <property type="match status" value="1"/>
</dbReference>
<dbReference type="InterPro" id="IPR006162">
    <property type="entry name" value="Ppantetheine_attach_site"/>
</dbReference>
<dbReference type="PROSITE" id="PS52019">
    <property type="entry name" value="PKS_MFAS_DH"/>
    <property type="match status" value="1"/>
</dbReference>
<evidence type="ECO:0000256" key="7">
    <source>
        <dbReference type="ARBA" id="ARBA00023268"/>
    </source>
</evidence>
<dbReference type="InterPro" id="IPR042104">
    <property type="entry name" value="PKS_dehydratase_sf"/>
</dbReference>
<dbReference type="Pfam" id="PF00109">
    <property type="entry name" value="ketoacyl-synt"/>
    <property type="match status" value="1"/>
</dbReference>
<dbReference type="Pfam" id="PF14765">
    <property type="entry name" value="PS-DH"/>
    <property type="match status" value="1"/>
</dbReference>
<dbReference type="GO" id="GO:0016874">
    <property type="term" value="F:ligase activity"/>
    <property type="evidence" value="ECO:0007669"/>
    <property type="project" value="UniProtKB-KW"/>
</dbReference>
<keyword evidence="2" id="KW-0597">Phosphoprotein</keyword>
<feature type="region of interest" description="C-terminal hotdog fold" evidence="8">
    <location>
        <begin position="1084"/>
        <end position="1239"/>
    </location>
</feature>
<dbReference type="Pfam" id="PF00550">
    <property type="entry name" value="PP-binding"/>
    <property type="match status" value="2"/>
</dbReference>
<dbReference type="CDD" id="cd19532">
    <property type="entry name" value="C_PKS-NRPS"/>
    <property type="match status" value="1"/>
</dbReference>
<feature type="domain" description="Carrier" evidence="10">
    <location>
        <begin position="2391"/>
        <end position="2467"/>
    </location>
</feature>
<dbReference type="Pfam" id="PF21089">
    <property type="entry name" value="PKS_DH_N"/>
    <property type="match status" value="1"/>
</dbReference>
<evidence type="ECO:0000259" key="11">
    <source>
        <dbReference type="PROSITE" id="PS52004"/>
    </source>
</evidence>
<dbReference type="InterPro" id="IPR036736">
    <property type="entry name" value="ACP-like_sf"/>
</dbReference>
<dbReference type="InterPro" id="IPR014031">
    <property type="entry name" value="Ketoacyl_synth_C"/>
</dbReference>
<proteinExistence type="predicted"/>
<dbReference type="InterPro" id="IPR032821">
    <property type="entry name" value="PKS_assoc"/>
</dbReference>
<reference evidence="13" key="1">
    <citation type="submission" date="2019-07" db="EMBL/GenBank/DDBJ databases">
        <title>Hyphodiscus hymeniophilus genome sequencing and assembly.</title>
        <authorList>
            <person name="Kramer G."/>
            <person name="Nodwell J."/>
        </authorList>
    </citation>
    <scope>NUCLEOTIDE SEQUENCE</scope>
    <source>
        <strain evidence="13">ATCC 34498</strain>
    </source>
</reference>
<accession>A0A9P6VIJ9</accession>
<dbReference type="SMART" id="SM00822">
    <property type="entry name" value="PKS_KR"/>
    <property type="match status" value="1"/>
</dbReference>
<sequence>MSQYVNEPIAVVGSACRFPGGASSPSKLWELLEKPRDVLRPIDRFKAENHYHADGHHHGTSNVTAAYLLDEDTRAFDPQFFSIQAGEAESIDPQQRVLLETVYEGIESAGMTIEGLQNSSTSVYVGVMCNDYSGIAYHDGEAVPKYAATGTALSIMSNRISYFFNWNGPCMTIDTACSSSLVAVHQAVQVLRSGESRVAVAAGTNLILGPKMFVAESNLNMLSADSRSRMWDAGANGYARGEGVASVILKTLSQAIADGDNIECIIRETGVNQDGRTPGITMPSSTAQAALIRSTYAKAGLDLSKKSDRCQYFEAHGTGTKAGDPQEAGAIYKAFFAETGCTDPDDILHVGSIKTVIGHTEGTAGIAGLLKASLAIQNKTIPPNLLFTTLNPDLEEFYDHLKIPTETIAWPELPEGTPRRVSVNSFGFGGTNAHAIVEGYEPTEQVAAVSSDPVAIPFTFSAPNEKALTTQLNSYLAYLTENKDIDLNAVAWTLAKRSAFNYRVAFSAITGDKLAEKIEAKLEAKKSGNTPVGTRPIKDAQAILGIFTGQGAQWAAMGRELILSSSVVEGIIDDLEQSLAELPATERPSWSLKEEMLKQGKDSRLSEGLMSQPLCTAVQVVLVNLLRTAGITFESVVGHSSGEIGAAYAAGYISARDAIRIAYFRGYYAKLAKGPNGENGSMLAAGTSLEDANELCSLESLEGRIQVAASNSSSSVTLSGDEDAIEEALEILKDEQKFARQLKVDTAYHSHHMKPCSEAYTQSLKDCKIQILKPTEGCTWFSSVFGGKVPDAADELDSVYWMKNMLQPVLFSQALTAALANNDAPAMAMEVGPHPALKGPASATIEEVLGHNVPYVGTLSRNTNDVEAFADSLGFLWTCFGPSTPKFAAFDQYFSNDAVAQKALLKDIPRYTWDHDRVYFYESRTSRVQRMRKDPTHELLGVRMDDEVEGEYRWRNYLKPAEISWLSGHSIQGQTLFPAAGFAVMAIEASKVLANADEVELIELHNFSCHRALAFPDEAAGVETLFTLASVQRGDGIITANFMCDASLNRDNNLASMSNGQLVLRLGKPSETTLPDRTPSAFELKEVDVDDFYASLAHIGYNFNGLFKGVSSMSRATDMCSGTLYVPDDENEDCPYIIHPAALDTGFHALFGAIGAPGDGRLWTLHVPTITERIKINPHAFKAGAALGIELPFDTGLAKSPAGFRGFTGDVTIYDESGKHCLVSVERLSVSPLGQPTKADDRPIFGETSWMEAEPNCAIGFEEWVETDVQKRLGAIIDRACFFYLKQAYQALTPAEREACDFHPKAVLNWAEHLIDLVSRGAHPHLKKEFMNDTDEIMRPKMLEMCKDYPDMEKLMFNGDRLLPFVRGELSLLEEFRSHDLLDWLYKGSEGTPEYNTYTGYLVKQLAHRFPYMNILEIGAGTGSATEAVLGEIGHSYSSYTFTDISAGFFPDAANLFKDHVETNGMSFKVLDVEKDPKTQGFEEGKYDLIVAANVLHATKFLDQTIENSRKLLRPGGYLVLMEITDVDWLRTGFMLSGMHGWWAGAEDGRPYTPIVTQERWDGVFRRNGFSGIDTATPPSKSFMAPFSVMVTQAVDTQMEIIRKPLEATPSKPIVENLVIIGGQEAETCDLAEEIEDLVKPFAGNISQIDTLEELDVESFSAATSVLCLTELDKPVFKSLTEERHKILQTMMDQGRNILWVVKGAQGENPYSRMIFGIARCLVGERRDGLTMQIIDVAQDDEPEASKIAEALIRMHVVDSWKKLDKPYDPLWTLEREMHVSSGVVHIPRYQPAKVLETRYNASRRQIKTLEPLSTATVEITSDGSSYDIEEYLPAVSDFEAAEDASLTTIRLKRSVLTAVKVKSAGCLFLAIGEDTKTHKKVLALSENQRSLISVPKTWAVACDVSEELEASLLQAAADELLADSILSKANGSYFIHEPSNSLAHVLTRKAAEKKASVSFTTANSQNASFRLIHKGTSQTALASYIPKGVTSYINLATSVDYDSTGARIARQLPTNCKSKTASAFFSTKGFSTDKSKDLSKILDNLVAQFTATDATAAPTSIALKDVSECRTSNECLRTINWAADASVPINNVVAEHKVTLRDDKTYWLIGATGELGLSIVKWMVDRGAKYIVLTSRNPKVDQGWLDAITARGAVVKIWANDICSRSSMRKTYKKICDTLPPIAGVANAAMVLTDGLYSSISYDDFQKTLKPKVEGTTYLDELFPKNTLDFFIIFSSLTYVTGNVGQTPYAAANAFMVSLAEGRRKRGLAASVMSLAGIFGVGYIARTDSSIHDKLGAMGYAHISEWDYQQFFAEAVIAGHPSSGRNFEINNGVKGFDPERDSDLPFWLNIPRFAKFKVVKANLSAEKSDKKTVNVRALLKEQTTEDGVRQTLLDGFLSTLYHKLNMLPEDNGITPESSLVELGIDSLVAVDIRSWFHSELELDMPVLKILGGASVSAMVDDCFTRLPRDMVPKLTEGKTEEKVEEKKEETAKAETSDQSEGASSESSSVVMVSSQDLLQGTTTPPTSQGSLAEEKVDLDPVNSMPTFEKTERMGYGSSQFWFLSQYLEDRAPFNVQFTCSFKGTVNVGRMERAIEALGQRHESFRTAFYANPDRLNEPTQGVMSNSNLHLEFKKIKSIEEVEENAQEFRDYIFDLERGEVIRALLMSLNPKTHFMVFGFHHIAIDGSGFNLFLAELNALYTEQTLPPVKMQFSDFAKKQREEVENGSMAKELEFWKQKFATIPAPLPLFPMAKVNSRQIMTSYEQEESEEIAFDEKTMTQIKELCRQTGATKFHFFLACLKIFLFRYLDVDDLCIGLADANRGDTDTDLTMGYLLNLLPLRFQRDSKQNFAAAVKEARETSHAALSNSRIPFDILLDNLDIPRSATSTPLFQVFMDYRQVSATMPLLGAASFGKQLPGRVGYDLMLDITDISGHELRVNFKTQKKLYSESSANILLKSFLQLVKSIASNAKIELDTVPIYNAPDVKKAIELGRGPTIPLVWPVTMSHRIEEMTLANADSIALKDGVGNCYTYATMAKRVDAIASALIAGGANTGSLVAVFQEPTADWIISLQAIWKIGGVYVPLELRNGLTRLAMIVADAKPDAVLCHAQTVADVSELNPGSASIIDVSKVTDIKDTIPTRATAQSPAMVLYSSGTTGTPKGIVIPHYALRNFIEVSGERYGIGKENILQQTAYSFDLAISEVLFGLGNGGSLYVASVTQRMDPVEITNIIANEKISFTVATPSEYSAWIRFGAETLAGSNWKIAKTIGEALTQELALKFRSLNKSDLRLINFYGPAEITIACHVGVIDYNTDEPITIGYTLPNYQSYIMDRNLEPVPIGVSGEIVIGGAGVTMGYLNNEKLTNRQFVPNTYAPTAEWPNLYRTGDQGRQLPDGSVVYEGRIAGDSQIKLRGIRIELKDIESTIVKVSEGTIYKAVASIRGDKDSEFIVAHAEFAGSFPEDQKDQYLSGLLARLPLPKYMCPAMIISLEAIPLNNHAKVDRRAVNAIPLPLAHSGDDSNDVLSQTELELKAIWEKVISNDLADTVSIGANTDFFRIGGNSLLLVRVQAKIREFFDAAVAITTMFEATTLRAMSAKIDAATSAADVIDWEKETTLEEALFKIKSTPSKAPATGLNVLITGSTGYLGRYLLKQLVSDERVARIHALPVRKDNPKNFPRDVLKQSDKITPYYGNLALPMLGLPESTWTELGNTVDVIIHSGCDRAMSDYYQVLRAGNFGSTKELTKLALGRHIPIHYISGNGVLDLEGAPKTGSVAAAKLPTNGSNGYIASKWVSEVYLEKAASKFGLPVHIHRVVSAPEENQKPTPAVLKNFSDIAIAMNAMPDRSRWNGSMDVIFAPSLAQTICDAAVDSEADVSAFVHYPAEARLNMEEIEEYLDDRDNRRATMNIMPTHLWAGEAKLVGLEYHLASQNMTIGGKDGFALKR</sequence>
<feature type="compositionally biased region" description="Basic and acidic residues" evidence="9">
    <location>
        <begin position="2475"/>
        <end position="2496"/>
    </location>
</feature>
<keyword evidence="3" id="KW-0436">Ligase</keyword>
<dbReference type="PANTHER" id="PTHR43775:SF20">
    <property type="entry name" value="HYBRID PKS-NRPS SYNTHETASE APDA"/>
    <property type="match status" value="1"/>
</dbReference>
<dbReference type="Pfam" id="PF08242">
    <property type="entry name" value="Methyltransf_12"/>
    <property type="match status" value="1"/>
</dbReference>
<dbReference type="Pfam" id="PF07993">
    <property type="entry name" value="NAD_binding_4"/>
    <property type="match status" value="1"/>
</dbReference>
<dbReference type="Gene3D" id="3.30.300.30">
    <property type="match status" value="1"/>
</dbReference>
<evidence type="ECO:0000256" key="9">
    <source>
        <dbReference type="SAM" id="MobiDB-lite"/>
    </source>
</evidence>
<evidence type="ECO:0000256" key="3">
    <source>
        <dbReference type="ARBA" id="ARBA00022598"/>
    </source>
</evidence>
<dbReference type="PANTHER" id="PTHR43775">
    <property type="entry name" value="FATTY ACID SYNTHASE"/>
    <property type="match status" value="1"/>
</dbReference>
<dbReference type="InterPro" id="IPR013120">
    <property type="entry name" value="FAR_NAD-bd"/>
</dbReference>
<dbReference type="InterPro" id="IPR014030">
    <property type="entry name" value="Ketoacyl_synth_N"/>
</dbReference>
<dbReference type="InterPro" id="IPR045851">
    <property type="entry name" value="AMP-bd_C_sf"/>
</dbReference>
<gene>
    <name evidence="13" type="ORF">D0Z07_5014</name>
</gene>
<dbReference type="Gene3D" id="3.30.559.10">
    <property type="entry name" value="Chloramphenicol acetyltransferase-like domain"/>
    <property type="match status" value="1"/>
</dbReference>